<name>A0A0G1VUL9_9BACT</name>
<dbReference type="SUPFAM" id="SSF51294">
    <property type="entry name" value="Hedgehog/intein (Hint) domain"/>
    <property type="match status" value="1"/>
</dbReference>
<dbReference type="SUPFAM" id="SSF55608">
    <property type="entry name" value="Homing endonucleases"/>
    <property type="match status" value="1"/>
</dbReference>
<evidence type="ECO:0000313" key="2">
    <source>
        <dbReference type="EMBL" id="KKW10136.1"/>
    </source>
</evidence>
<dbReference type="GO" id="GO:0004519">
    <property type="term" value="F:endonuclease activity"/>
    <property type="evidence" value="ECO:0007669"/>
    <property type="project" value="InterPro"/>
</dbReference>
<dbReference type="EMBL" id="LCQD01000048">
    <property type="protein sequence ID" value="KKW10136.1"/>
    <property type="molecule type" value="Genomic_DNA"/>
</dbReference>
<dbReference type="Proteomes" id="UP000034588">
    <property type="component" value="Unassembled WGS sequence"/>
</dbReference>
<organism evidence="2 3">
    <name type="scientific">Candidatus Gottesmanbacteria bacterium GW2011_GWB1_49_7</name>
    <dbReference type="NCBI Taxonomy" id="1618448"/>
    <lineage>
        <taxon>Bacteria</taxon>
        <taxon>Candidatus Gottesmaniibacteriota</taxon>
    </lineage>
</organism>
<gene>
    <name evidence="2" type="ORF">UY48_C0048G0005</name>
</gene>
<dbReference type="InterPro" id="IPR006142">
    <property type="entry name" value="INTEIN"/>
</dbReference>
<accession>A0A0G1VUL9</accession>
<dbReference type="Gene3D" id="3.40.50.300">
    <property type="entry name" value="P-loop containing nucleotide triphosphate hydrolases"/>
    <property type="match status" value="1"/>
</dbReference>
<dbReference type="Pfam" id="PF03237">
    <property type="entry name" value="Terminase_6N"/>
    <property type="match status" value="1"/>
</dbReference>
<reference evidence="2 3" key="1">
    <citation type="journal article" date="2015" name="Nature">
        <title>rRNA introns, odd ribosomes, and small enigmatic genomes across a large radiation of phyla.</title>
        <authorList>
            <person name="Brown C.T."/>
            <person name="Hug L.A."/>
            <person name="Thomas B.C."/>
            <person name="Sharon I."/>
            <person name="Castelle C.J."/>
            <person name="Singh A."/>
            <person name="Wilkins M.J."/>
            <person name="Williams K.H."/>
            <person name="Banfield J.F."/>
        </authorList>
    </citation>
    <scope>NUCLEOTIDE SEQUENCE [LARGE SCALE GENOMIC DNA]</scope>
</reference>
<feature type="domain" description="DOD-type homing endonuclease" evidence="1">
    <location>
        <begin position="174"/>
        <end position="299"/>
    </location>
</feature>
<dbReference type="Gene3D" id="3.30.420.280">
    <property type="match status" value="1"/>
</dbReference>
<dbReference type="InterPro" id="IPR004042">
    <property type="entry name" value="Intein_endonuc_central"/>
</dbReference>
<comment type="caution">
    <text evidence="2">The sequence shown here is derived from an EMBL/GenBank/DDBJ whole genome shotgun (WGS) entry which is preliminary data.</text>
</comment>
<dbReference type="AlphaFoldDB" id="A0A0G1VUL9"/>
<dbReference type="InterPro" id="IPR027434">
    <property type="entry name" value="Homing_endonucl"/>
</dbReference>
<evidence type="ECO:0000313" key="3">
    <source>
        <dbReference type="Proteomes" id="UP000034588"/>
    </source>
</evidence>
<dbReference type="InterPro" id="IPR036844">
    <property type="entry name" value="Hint_dom_sf"/>
</dbReference>
<dbReference type="Gene3D" id="3.10.28.10">
    <property type="entry name" value="Homing endonucleases"/>
    <property type="match status" value="1"/>
</dbReference>
<proteinExistence type="predicted"/>
<dbReference type="InterPro" id="IPR027417">
    <property type="entry name" value="P-loop_NTPase"/>
</dbReference>
<dbReference type="PROSITE" id="PS50819">
    <property type="entry name" value="INTEIN_ENDONUCLEASE"/>
    <property type="match status" value="1"/>
</dbReference>
<evidence type="ECO:0000259" key="1">
    <source>
        <dbReference type="PROSITE" id="PS50819"/>
    </source>
</evidence>
<dbReference type="PRINTS" id="PR00379">
    <property type="entry name" value="INTEIN"/>
</dbReference>
<sequence>MAVKEIIAASPGPQSAFLKNSSFECLYGGALGGGKAQPLDSLVLTPFGFKPMGEIKVGSQVSNPDGSVATVIQVHPQGEKDIYRISFQDRTSCEVCADHLWLVRFAQRKLKADRRYLDTDEPVRGRLITTSELIQYLDKLDGFSVNARPITPLTKPIVFTKNYRFPQILVDPYVLGVLIGDGCLVGGNDITFTSLDQEIVDQVSAKYEVSNRADGKTYGILKSPELLQTLKDWGLFGQKSAGKFIPEPYKTASIEDRFALVQGLMDTDGYVDDRGHCSYTTVSDQLATDAQFILESLGYRIIRTTDTNTGYRDADGEFIKCQDAFTLYIQGPNCERLVRLSRKKDRCKPFNGGKENDVAGRAIVKIEFSRRAEAQCITVDHPNGLYLTNNFIVTHNSWALVFDAMGQAHLSDYRAVVFRRSYNELKDLIALANSIYPVAHPGTKFNKSERLFTFPSGATITFSYAENMEDALRWRGREIQYLGVDELSDFDWDVFEFLKTRVRYGGKHKEMKLYVRATCNPEGKSFFSVKQYFIDPAPPLTRIVDKRTGRDRVFIPARMTDNPYIDEDYKRRLSYLPAKRYKALVEGEWNVWSGEVFDLKKGIHIWSWEEFYERNGIKEEEQNGIPKNWVRMMGCDWGYAVPFCFAWVASDTKGRLYVYREYMGCSRDAQGRINFNDGLRLTYEEAASEVKSREKDEMIHYRVIDPAERAKMRGDRAQLDPWGSPIRGPFLSAR</sequence>
<dbReference type="Pfam" id="PF14528">
    <property type="entry name" value="LAGLIDADG_3"/>
    <property type="match status" value="1"/>
</dbReference>
<dbReference type="InterPro" id="IPR004860">
    <property type="entry name" value="LAGLIDADG_dom"/>
</dbReference>
<protein>
    <recommendedName>
        <fullName evidence="1">DOD-type homing endonuclease domain-containing protein</fullName>
    </recommendedName>
</protein>
<dbReference type="GO" id="GO:0016539">
    <property type="term" value="P:intein-mediated protein splicing"/>
    <property type="evidence" value="ECO:0007669"/>
    <property type="project" value="InterPro"/>
</dbReference>